<dbReference type="InterPro" id="IPR036864">
    <property type="entry name" value="Zn2-C6_fun-type_DNA-bd_sf"/>
</dbReference>
<dbReference type="PANTHER" id="PTHR31668:SF30">
    <property type="entry name" value="ZN(II)2CYS6 TRANSCRIPTION FACTOR (EUROFUNG)"/>
    <property type="match status" value="1"/>
</dbReference>
<keyword evidence="5" id="KW-0539">Nucleus</keyword>
<protein>
    <recommendedName>
        <fullName evidence="6">Zn(2)-C6 fungal-type domain-containing protein</fullName>
    </recommendedName>
</protein>
<dbReference type="AlphaFoldDB" id="A0A9W4KEF0"/>
<dbReference type="InterPro" id="IPR001138">
    <property type="entry name" value="Zn2Cys6_DnaBD"/>
</dbReference>
<dbReference type="Pfam" id="PF04082">
    <property type="entry name" value="Fungal_trans"/>
    <property type="match status" value="1"/>
</dbReference>
<dbReference type="SUPFAM" id="SSF57701">
    <property type="entry name" value="Zn2/Cys6 DNA-binding domain"/>
    <property type="match status" value="1"/>
</dbReference>
<keyword evidence="4" id="KW-0804">Transcription</keyword>
<comment type="caution">
    <text evidence="7">The sequence shown here is derived from an EMBL/GenBank/DDBJ whole genome shotgun (WGS) entry which is preliminary data.</text>
</comment>
<evidence type="ECO:0000256" key="3">
    <source>
        <dbReference type="ARBA" id="ARBA00023125"/>
    </source>
</evidence>
<evidence type="ECO:0000256" key="5">
    <source>
        <dbReference type="ARBA" id="ARBA00023242"/>
    </source>
</evidence>
<dbReference type="GO" id="GO:0008270">
    <property type="term" value="F:zinc ion binding"/>
    <property type="evidence" value="ECO:0007669"/>
    <property type="project" value="InterPro"/>
</dbReference>
<keyword evidence="8" id="KW-1185">Reference proteome</keyword>
<evidence type="ECO:0000313" key="8">
    <source>
        <dbReference type="Proteomes" id="UP001154252"/>
    </source>
</evidence>
<dbReference type="GO" id="GO:0006351">
    <property type="term" value="P:DNA-templated transcription"/>
    <property type="evidence" value="ECO:0007669"/>
    <property type="project" value="InterPro"/>
</dbReference>
<dbReference type="InterPro" id="IPR007219">
    <property type="entry name" value="XnlR_reg_dom"/>
</dbReference>
<evidence type="ECO:0000256" key="4">
    <source>
        <dbReference type="ARBA" id="ARBA00023163"/>
    </source>
</evidence>
<feature type="domain" description="Zn(2)-C6 fungal-type" evidence="6">
    <location>
        <begin position="27"/>
        <end position="56"/>
    </location>
</feature>
<name>A0A9W4KEF0_9EURO</name>
<evidence type="ECO:0000259" key="6">
    <source>
        <dbReference type="PROSITE" id="PS50048"/>
    </source>
</evidence>
<proteinExistence type="predicted"/>
<dbReference type="CDD" id="cd12148">
    <property type="entry name" value="fungal_TF_MHR"/>
    <property type="match status" value="1"/>
</dbReference>
<dbReference type="Pfam" id="PF00172">
    <property type="entry name" value="Zn_clus"/>
    <property type="match status" value="1"/>
</dbReference>
<organism evidence="7 8">
    <name type="scientific">Penicillium egyptiacum</name>
    <dbReference type="NCBI Taxonomy" id="1303716"/>
    <lineage>
        <taxon>Eukaryota</taxon>
        <taxon>Fungi</taxon>
        <taxon>Dikarya</taxon>
        <taxon>Ascomycota</taxon>
        <taxon>Pezizomycotina</taxon>
        <taxon>Eurotiomycetes</taxon>
        <taxon>Eurotiomycetidae</taxon>
        <taxon>Eurotiales</taxon>
        <taxon>Aspergillaceae</taxon>
        <taxon>Penicillium</taxon>
    </lineage>
</organism>
<accession>A0A9W4KEF0</accession>
<keyword evidence="3" id="KW-0238">DNA-binding</keyword>
<sequence>METRQSPTGTTATGAIRSHKSAIAKRACDQCKFRKIKCSLSQPCKACESMGFECTFLQPQKKRGPTGHRVSQIRQQQTVITPQEKPKNSFQFQAPTSAVEPGQAGSLPGAPWTPTHGAAAVPLEGAGALAPAGIPPPMAAWGEETASIDSHSNSAMSWNDRNDAEYWLPDNLESQVPVFEFPGSNVYLRPSLPSIIQPVPDAAAMSMPPQDAPNMPFSPSVGSIHSDTQETHAFWPSTINEVNMIPWIDVYFDRLHPTIPVLNRSSLYTSMITQEHRKNSQFGAMLLSLCAFSLTQPIEINERPTTSSRALQARAMMNEATKMRSCSDFGENPTIEAVLTSFFLFGCLFGSNQHNAAWLRIREALDLAATLGLNDPESYQDLSGEEKGQRLRTYLVLSITERAYALQRRHPITFWGKPGFTMRSVHDFIHSATHSVVSGIVVHNEKDAEGMMGLARMMELFDAIDEDVIDCWNRRCDISNGYCQRLTEVKALSIHQNLNRVNQAERYRGYDWFERAKGGRGETSNATFAMGLRETQAADVFITQKWLQNRVWLLSSTHGLLSAHAEQPELSFGYAVSVAESTLQLCQSLRLSSMEAHGIGLTEKLYDIAICATNILCNTSPSYGVGLGMPVNFTERIPPSTTSTPQSLAEDFLLLMTSFRGGNHPYLEKYRAHLRSLQIMGPKGPEWAQ</sequence>
<dbReference type="GO" id="GO:0003677">
    <property type="term" value="F:DNA binding"/>
    <property type="evidence" value="ECO:0007669"/>
    <property type="project" value="UniProtKB-KW"/>
</dbReference>
<keyword evidence="1" id="KW-0479">Metal-binding</keyword>
<dbReference type="CDD" id="cd00067">
    <property type="entry name" value="GAL4"/>
    <property type="match status" value="1"/>
</dbReference>
<dbReference type="OrthoDB" id="271595at2759"/>
<gene>
    <name evidence="7" type="ORF">PEGY_LOCUS6682</name>
</gene>
<dbReference type="SMART" id="SM00066">
    <property type="entry name" value="GAL4"/>
    <property type="match status" value="1"/>
</dbReference>
<reference evidence="7" key="1">
    <citation type="submission" date="2021-07" db="EMBL/GenBank/DDBJ databases">
        <authorList>
            <person name="Branca A.L. A."/>
        </authorList>
    </citation>
    <scope>NUCLEOTIDE SEQUENCE</scope>
</reference>
<evidence type="ECO:0000313" key="7">
    <source>
        <dbReference type="EMBL" id="CAG8901989.1"/>
    </source>
</evidence>
<dbReference type="GO" id="GO:0000981">
    <property type="term" value="F:DNA-binding transcription factor activity, RNA polymerase II-specific"/>
    <property type="evidence" value="ECO:0007669"/>
    <property type="project" value="InterPro"/>
</dbReference>
<evidence type="ECO:0000256" key="2">
    <source>
        <dbReference type="ARBA" id="ARBA00023015"/>
    </source>
</evidence>
<dbReference type="Gene3D" id="4.10.240.10">
    <property type="entry name" value="Zn(2)-C6 fungal-type DNA-binding domain"/>
    <property type="match status" value="1"/>
</dbReference>
<evidence type="ECO:0000256" key="1">
    <source>
        <dbReference type="ARBA" id="ARBA00022723"/>
    </source>
</evidence>
<dbReference type="PROSITE" id="PS00463">
    <property type="entry name" value="ZN2_CY6_FUNGAL_1"/>
    <property type="match status" value="1"/>
</dbReference>
<dbReference type="Proteomes" id="UP001154252">
    <property type="component" value="Unassembled WGS sequence"/>
</dbReference>
<dbReference type="EMBL" id="CAJVRC010000872">
    <property type="protein sequence ID" value="CAG8901989.1"/>
    <property type="molecule type" value="Genomic_DNA"/>
</dbReference>
<dbReference type="PANTHER" id="PTHR31668">
    <property type="entry name" value="GLUCOSE TRANSPORT TRANSCRIPTION REGULATOR RGT1-RELATED-RELATED"/>
    <property type="match status" value="1"/>
</dbReference>
<dbReference type="InterPro" id="IPR050797">
    <property type="entry name" value="Carb_Metab_Trans_Reg"/>
</dbReference>
<dbReference type="PROSITE" id="PS50048">
    <property type="entry name" value="ZN2_CY6_FUNGAL_2"/>
    <property type="match status" value="1"/>
</dbReference>
<keyword evidence="2" id="KW-0805">Transcription regulation</keyword>